<dbReference type="EMBL" id="FNOY01000014">
    <property type="protein sequence ID" value="SDX99211.1"/>
    <property type="molecule type" value="Genomic_DNA"/>
</dbReference>
<protein>
    <submittedName>
        <fullName evidence="1">Uncharacterized protein</fullName>
    </submittedName>
</protein>
<organism evidence="1 2">
    <name type="scientific">Nitrosomonas halophila</name>
    <dbReference type="NCBI Taxonomy" id="44576"/>
    <lineage>
        <taxon>Bacteria</taxon>
        <taxon>Pseudomonadati</taxon>
        <taxon>Pseudomonadota</taxon>
        <taxon>Betaproteobacteria</taxon>
        <taxon>Nitrosomonadales</taxon>
        <taxon>Nitrosomonadaceae</taxon>
        <taxon>Nitrosomonas</taxon>
    </lineage>
</organism>
<name>A0A1H3G7I0_9PROT</name>
<dbReference type="STRING" id="44576.SAMN05421881_101440"/>
<dbReference type="AlphaFoldDB" id="A0A1H3G7I0"/>
<accession>A0A1H3G7I0</accession>
<keyword evidence="2" id="KW-1185">Reference proteome</keyword>
<dbReference type="Proteomes" id="UP000198640">
    <property type="component" value="Unassembled WGS sequence"/>
</dbReference>
<reference evidence="1 2" key="1">
    <citation type="submission" date="2016-10" db="EMBL/GenBank/DDBJ databases">
        <authorList>
            <person name="de Groot N.N."/>
        </authorList>
    </citation>
    <scope>NUCLEOTIDE SEQUENCE [LARGE SCALE GENOMIC DNA]</scope>
    <source>
        <strain evidence="1 2">Nm1</strain>
    </source>
</reference>
<proteinExistence type="predicted"/>
<evidence type="ECO:0000313" key="1">
    <source>
        <dbReference type="EMBL" id="SDX99211.1"/>
    </source>
</evidence>
<gene>
    <name evidence="1" type="ORF">SAMN05421881_101440</name>
</gene>
<sequence length="39" mass="4311">MRCLQRQANRAMLEAGTQVQTHAPVMMALGPEELAEAEK</sequence>
<evidence type="ECO:0000313" key="2">
    <source>
        <dbReference type="Proteomes" id="UP000198640"/>
    </source>
</evidence>